<feature type="transmembrane region" description="Helical" evidence="1">
    <location>
        <begin position="71"/>
        <end position="93"/>
    </location>
</feature>
<sequence length="95" mass="11270">MNRLHCKAPTEMRISSRTAKLKYEMIEPTIFWSDATMQKLLFGSYTDELRIGNENWKTSSSSVKMRETPEYICVFELLFVCCFACSVYGYMFMFW</sequence>
<gene>
    <name evidence="2" type="ORF">AVEN_153260_1</name>
</gene>
<accession>A0A4Y2K2R3</accession>
<dbReference type="EMBL" id="BGPR01004117">
    <property type="protein sequence ID" value="GBM96135.1"/>
    <property type="molecule type" value="Genomic_DNA"/>
</dbReference>
<dbReference type="Proteomes" id="UP000499080">
    <property type="component" value="Unassembled WGS sequence"/>
</dbReference>
<name>A0A4Y2K2R3_ARAVE</name>
<comment type="caution">
    <text evidence="2">The sequence shown here is derived from an EMBL/GenBank/DDBJ whole genome shotgun (WGS) entry which is preliminary data.</text>
</comment>
<proteinExistence type="predicted"/>
<keyword evidence="3" id="KW-1185">Reference proteome</keyword>
<keyword evidence="1" id="KW-0812">Transmembrane</keyword>
<dbReference type="AlphaFoldDB" id="A0A4Y2K2R3"/>
<protein>
    <submittedName>
        <fullName evidence="2">Uncharacterized protein</fullName>
    </submittedName>
</protein>
<evidence type="ECO:0000313" key="3">
    <source>
        <dbReference type="Proteomes" id="UP000499080"/>
    </source>
</evidence>
<evidence type="ECO:0000256" key="1">
    <source>
        <dbReference type="SAM" id="Phobius"/>
    </source>
</evidence>
<keyword evidence="1" id="KW-0472">Membrane</keyword>
<organism evidence="2 3">
    <name type="scientific">Araneus ventricosus</name>
    <name type="common">Orbweaver spider</name>
    <name type="synonym">Epeira ventricosa</name>
    <dbReference type="NCBI Taxonomy" id="182803"/>
    <lineage>
        <taxon>Eukaryota</taxon>
        <taxon>Metazoa</taxon>
        <taxon>Ecdysozoa</taxon>
        <taxon>Arthropoda</taxon>
        <taxon>Chelicerata</taxon>
        <taxon>Arachnida</taxon>
        <taxon>Araneae</taxon>
        <taxon>Araneomorphae</taxon>
        <taxon>Entelegynae</taxon>
        <taxon>Araneoidea</taxon>
        <taxon>Araneidae</taxon>
        <taxon>Araneus</taxon>
    </lineage>
</organism>
<keyword evidence="1" id="KW-1133">Transmembrane helix</keyword>
<evidence type="ECO:0000313" key="2">
    <source>
        <dbReference type="EMBL" id="GBM96135.1"/>
    </source>
</evidence>
<reference evidence="2 3" key="1">
    <citation type="journal article" date="2019" name="Sci. Rep.">
        <title>Orb-weaving spider Araneus ventricosus genome elucidates the spidroin gene catalogue.</title>
        <authorList>
            <person name="Kono N."/>
            <person name="Nakamura H."/>
            <person name="Ohtoshi R."/>
            <person name="Moran D.A.P."/>
            <person name="Shinohara A."/>
            <person name="Yoshida Y."/>
            <person name="Fujiwara M."/>
            <person name="Mori M."/>
            <person name="Tomita M."/>
            <person name="Arakawa K."/>
        </authorList>
    </citation>
    <scope>NUCLEOTIDE SEQUENCE [LARGE SCALE GENOMIC DNA]</scope>
</reference>